<dbReference type="CDD" id="cd12912">
    <property type="entry name" value="PDC2_MCP_like"/>
    <property type="match status" value="1"/>
</dbReference>
<accession>A0A212JDJ1</accession>
<dbReference type="SUPFAM" id="SSF58104">
    <property type="entry name" value="Methyl-accepting chemotaxis protein (MCP) signaling domain"/>
    <property type="match status" value="1"/>
</dbReference>
<feature type="domain" description="Methyl-accepting transducer" evidence="6">
    <location>
        <begin position="424"/>
        <end position="660"/>
    </location>
</feature>
<dbReference type="RefSeq" id="WP_227119364.1">
    <property type="nucleotide sequence ID" value="NZ_LT598928.1"/>
</dbReference>
<gene>
    <name evidence="8" type="ORF">KM92DES2_10913</name>
</gene>
<evidence type="ECO:0000256" key="3">
    <source>
        <dbReference type="PROSITE-ProRule" id="PRU00284"/>
    </source>
</evidence>
<dbReference type="Pfam" id="PF00015">
    <property type="entry name" value="MCPsignal"/>
    <property type="match status" value="1"/>
</dbReference>
<keyword evidence="1 3" id="KW-0807">Transducer</keyword>
<keyword evidence="5" id="KW-0472">Membrane</keyword>
<sequence>MKIGLLGKMLLSILTPAIAGLLLVAGVSYKISESNLREQIINDARALLRCQSIGLHAMLTVMEESLSMVAADNRIILYLDAVNDKMPEVMTRTLFNDADAALNTFVTLNSNFEFCGVAGRDGIAIAHHLAGEKHPSKSVGVSFTDRSYYQRAMQGQKTITGVISKTTGKVATIIGLPIMRNGKPEGLVWAGIDNENLAQTTTNQIDFGTKGGIYAYDTKGIMMLNRDIKTFGRDDSKKPYVAEILKNPEGLVRFTGEDGGNKTVFYRAMPEVGWILCLEVDRDEIYTPMRIMLGNSMMLTFASALVVGLIIFFAARAIARLLRSISGIAESVAEGRLETTPAEKAMLFAAEKRRDEFSTLASGMEHMVGNIKTLLQESEQKARDAQQATEEARLATARAEEAAQRAENAKREGMLAAAGQLEEVVAIISAASSQLSGQIEQSDQIAAQSAQRLSEAATAMNQMNVTVQEVARNASSASAVSAETRTNAESGASIVESALQSIGQVQKVSLALKDDMTKLNQHAQAITQIMNVISDIADQTNLLALNAAIEAARAGDAGRGFAVVADEVRKLAEKTMASTNDVGNAISAIQQSASQSVAAMDKALTEVNTATEFANQSGAALRDIVSNVEATADQVSAIATASEEQSAASEEINQSIVQVNAMSGQTSQAMGQATKAVADLAQQARRLSELIEAMKRG</sequence>
<feature type="domain" description="HAMP" evidence="7">
    <location>
        <begin position="316"/>
        <end position="376"/>
    </location>
</feature>
<evidence type="ECO:0008006" key="9">
    <source>
        <dbReference type="Google" id="ProtNLM"/>
    </source>
</evidence>
<dbReference type="InterPro" id="IPR003660">
    <property type="entry name" value="HAMP_dom"/>
</dbReference>
<dbReference type="InterPro" id="IPR004089">
    <property type="entry name" value="MCPsignal_dom"/>
</dbReference>
<dbReference type="PROSITE" id="PS50885">
    <property type="entry name" value="HAMP"/>
    <property type="match status" value="1"/>
</dbReference>
<reference evidence="8" key="1">
    <citation type="submission" date="2016-04" db="EMBL/GenBank/DDBJ databases">
        <authorList>
            <person name="Evans L.H."/>
            <person name="Alamgir A."/>
            <person name="Owens N."/>
            <person name="Weber N.D."/>
            <person name="Virtaneva K."/>
            <person name="Barbian K."/>
            <person name="Babar A."/>
            <person name="Rosenke K."/>
        </authorList>
    </citation>
    <scope>NUCLEOTIDE SEQUENCE</scope>
    <source>
        <strain evidence="8">92-2</strain>
    </source>
</reference>
<dbReference type="Gene3D" id="1.10.287.950">
    <property type="entry name" value="Methyl-accepting chemotaxis protein"/>
    <property type="match status" value="1"/>
</dbReference>
<dbReference type="SUPFAM" id="SSF103190">
    <property type="entry name" value="Sensory domain-like"/>
    <property type="match status" value="1"/>
</dbReference>
<dbReference type="AlphaFoldDB" id="A0A212JDJ1"/>
<keyword evidence="5" id="KW-1133">Transmembrane helix</keyword>
<organism evidence="8">
    <name type="scientific">uncultured Desulfovibrio sp</name>
    <dbReference type="NCBI Taxonomy" id="167968"/>
    <lineage>
        <taxon>Bacteria</taxon>
        <taxon>Pseudomonadati</taxon>
        <taxon>Thermodesulfobacteriota</taxon>
        <taxon>Desulfovibrionia</taxon>
        <taxon>Desulfovibrionales</taxon>
        <taxon>Desulfovibrionaceae</taxon>
        <taxon>Desulfovibrio</taxon>
        <taxon>environmental samples</taxon>
    </lineage>
</organism>
<dbReference type="Gene3D" id="6.10.340.10">
    <property type="match status" value="1"/>
</dbReference>
<dbReference type="PANTHER" id="PTHR32089:SF112">
    <property type="entry name" value="LYSOZYME-LIKE PROTEIN-RELATED"/>
    <property type="match status" value="1"/>
</dbReference>
<dbReference type="GO" id="GO:0007165">
    <property type="term" value="P:signal transduction"/>
    <property type="evidence" value="ECO:0007669"/>
    <property type="project" value="UniProtKB-KW"/>
</dbReference>
<dbReference type="SMART" id="SM00304">
    <property type="entry name" value="HAMP"/>
    <property type="match status" value="1"/>
</dbReference>
<evidence type="ECO:0000256" key="1">
    <source>
        <dbReference type="ARBA" id="ARBA00023224"/>
    </source>
</evidence>
<evidence type="ECO:0000256" key="4">
    <source>
        <dbReference type="SAM" id="Coils"/>
    </source>
</evidence>
<feature type="transmembrane region" description="Helical" evidence="5">
    <location>
        <begin position="297"/>
        <end position="319"/>
    </location>
</feature>
<feature type="coiled-coil region" evidence="4">
    <location>
        <begin position="368"/>
        <end position="412"/>
    </location>
</feature>
<dbReference type="Gene3D" id="3.30.450.20">
    <property type="entry name" value="PAS domain"/>
    <property type="match status" value="1"/>
</dbReference>
<dbReference type="CDD" id="cd11386">
    <property type="entry name" value="MCP_signal"/>
    <property type="match status" value="1"/>
</dbReference>
<dbReference type="GO" id="GO:0016020">
    <property type="term" value="C:membrane"/>
    <property type="evidence" value="ECO:0007669"/>
    <property type="project" value="InterPro"/>
</dbReference>
<dbReference type="InterPro" id="IPR029151">
    <property type="entry name" value="Sensor-like_sf"/>
</dbReference>
<comment type="similarity">
    <text evidence="2">Belongs to the methyl-accepting chemotaxis (MCP) protein family.</text>
</comment>
<keyword evidence="5" id="KW-0812">Transmembrane</keyword>
<evidence type="ECO:0000256" key="5">
    <source>
        <dbReference type="SAM" id="Phobius"/>
    </source>
</evidence>
<evidence type="ECO:0000256" key="2">
    <source>
        <dbReference type="ARBA" id="ARBA00029447"/>
    </source>
</evidence>
<dbReference type="Pfam" id="PF00672">
    <property type="entry name" value="HAMP"/>
    <property type="match status" value="1"/>
</dbReference>
<dbReference type="PANTHER" id="PTHR32089">
    <property type="entry name" value="METHYL-ACCEPTING CHEMOTAXIS PROTEIN MCPB"/>
    <property type="match status" value="1"/>
</dbReference>
<evidence type="ECO:0000259" key="6">
    <source>
        <dbReference type="PROSITE" id="PS50111"/>
    </source>
</evidence>
<dbReference type="SMART" id="SM00283">
    <property type="entry name" value="MA"/>
    <property type="match status" value="1"/>
</dbReference>
<dbReference type="PROSITE" id="PS50111">
    <property type="entry name" value="CHEMOTAXIS_TRANSDUC_2"/>
    <property type="match status" value="1"/>
</dbReference>
<name>A0A212JDJ1_9BACT</name>
<proteinExistence type="inferred from homology"/>
<protein>
    <recommendedName>
        <fullName evidence="9">Methyl-accepting chemotaxis sensory transducer</fullName>
    </recommendedName>
</protein>
<evidence type="ECO:0000313" key="8">
    <source>
        <dbReference type="EMBL" id="SBV97345.1"/>
    </source>
</evidence>
<dbReference type="EMBL" id="FLUP01000001">
    <property type="protein sequence ID" value="SBV97345.1"/>
    <property type="molecule type" value="Genomic_DNA"/>
</dbReference>
<keyword evidence="4" id="KW-0175">Coiled coil</keyword>
<evidence type="ECO:0000259" key="7">
    <source>
        <dbReference type="PROSITE" id="PS50885"/>
    </source>
</evidence>